<dbReference type="Pfam" id="PF02786">
    <property type="entry name" value="CPSase_L_D2"/>
    <property type="match status" value="1"/>
</dbReference>
<keyword evidence="1" id="KW-0436">Ligase</keyword>
<organism evidence="6 7">
    <name type="scientific">Mesorhizobium plurifarium</name>
    <dbReference type="NCBI Taxonomy" id="69974"/>
    <lineage>
        <taxon>Bacteria</taxon>
        <taxon>Pseudomonadati</taxon>
        <taxon>Pseudomonadota</taxon>
        <taxon>Alphaproteobacteria</taxon>
        <taxon>Hyphomicrobiales</taxon>
        <taxon>Phyllobacteriaceae</taxon>
        <taxon>Mesorhizobium</taxon>
    </lineage>
</organism>
<dbReference type="GO" id="GO:0016874">
    <property type="term" value="F:ligase activity"/>
    <property type="evidence" value="ECO:0007669"/>
    <property type="project" value="UniProtKB-KW"/>
</dbReference>
<protein>
    <recommendedName>
        <fullName evidence="5">ATP-grasp domain-containing protein</fullName>
    </recommendedName>
</protein>
<name>A0A0K2VTG5_MESPL</name>
<dbReference type="InterPro" id="IPR005479">
    <property type="entry name" value="CPAse_ATP-bd"/>
</dbReference>
<dbReference type="Pfam" id="PF18603">
    <property type="entry name" value="LAL_C2"/>
    <property type="match status" value="1"/>
</dbReference>
<dbReference type="Gene3D" id="3.30.1490.20">
    <property type="entry name" value="ATP-grasp fold, A domain"/>
    <property type="match status" value="1"/>
</dbReference>
<dbReference type="Gene3D" id="3.30.470.20">
    <property type="entry name" value="ATP-grasp fold, B domain"/>
    <property type="match status" value="1"/>
</dbReference>
<proteinExistence type="predicted"/>
<sequence>MATKALILIEGDVTGNGLLYVQAARRLNFRAIILSADPAQYGCLSAEGIEAIRVDTWSIDALIYECSRLRAKYDIVGITCAKEWVCATVAKLCQNFGFPGPNPASIEQCCNKFAQRQLLAEAGVPIPAYRIAANSAEVESAAREIGYPVILKPAVGNGSMGVRLCNSPEELAEHAAFLLSGKYVWRSSPRMLVEEFAQGPLYSAIMMGNEVIGIGTLDFGLPPYFVYHSSIYPAPLNDDEHERIADVSLSCLRPLGLGWGPTGIEFRWTRRGPVVIEVNPRLGGSPDPQMIKLAYGVDLITEHIKLVIGDECDLRRRHSHTAAARYLVPDRDGTLDWIAGDSQAAAVSGVAEVKFYAQPKTPIVRKGDYRDCLGHVIAASPNLEEGKAILQHAVSLIKWSITPFRPGRF</sequence>
<accession>A0A0K2VTG5</accession>
<dbReference type="InterPro" id="IPR052032">
    <property type="entry name" value="ATP-dep_AA_Ligase"/>
</dbReference>
<dbReference type="GO" id="GO:0046872">
    <property type="term" value="F:metal ion binding"/>
    <property type="evidence" value="ECO:0007669"/>
    <property type="project" value="InterPro"/>
</dbReference>
<keyword evidence="3 4" id="KW-0067">ATP-binding</keyword>
<evidence type="ECO:0000256" key="4">
    <source>
        <dbReference type="PROSITE-ProRule" id="PRU00409"/>
    </source>
</evidence>
<reference evidence="7" key="1">
    <citation type="submission" date="2014-08" db="EMBL/GenBank/DDBJ databases">
        <authorList>
            <person name="Edwards T."/>
        </authorList>
    </citation>
    <scope>NUCLEOTIDE SEQUENCE [LARGE SCALE GENOMIC DNA]</scope>
</reference>
<evidence type="ECO:0000256" key="3">
    <source>
        <dbReference type="ARBA" id="ARBA00022840"/>
    </source>
</evidence>
<dbReference type="Gene3D" id="3.40.50.20">
    <property type="match status" value="1"/>
</dbReference>
<dbReference type="PANTHER" id="PTHR43585:SF2">
    <property type="entry name" value="ATP-GRASP ENZYME FSQD"/>
    <property type="match status" value="1"/>
</dbReference>
<dbReference type="AlphaFoldDB" id="A0A0K2VTG5"/>
<evidence type="ECO:0000259" key="5">
    <source>
        <dbReference type="PROSITE" id="PS50975"/>
    </source>
</evidence>
<dbReference type="GO" id="GO:0005524">
    <property type="term" value="F:ATP binding"/>
    <property type="evidence" value="ECO:0007669"/>
    <property type="project" value="UniProtKB-UniRule"/>
</dbReference>
<dbReference type="InterPro" id="IPR011761">
    <property type="entry name" value="ATP-grasp"/>
</dbReference>
<keyword evidence="2 4" id="KW-0547">Nucleotide-binding</keyword>
<dbReference type="Proteomes" id="UP000182888">
    <property type="component" value="Unassembled WGS sequence"/>
</dbReference>
<dbReference type="PROSITE" id="PS50975">
    <property type="entry name" value="ATP_GRASP"/>
    <property type="match status" value="1"/>
</dbReference>
<dbReference type="SUPFAM" id="SSF56059">
    <property type="entry name" value="Glutathione synthetase ATP-binding domain-like"/>
    <property type="match status" value="1"/>
</dbReference>
<dbReference type="EMBL" id="CCND01000010">
    <property type="protein sequence ID" value="CDX53651.1"/>
    <property type="molecule type" value="Genomic_DNA"/>
</dbReference>
<evidence type="ECO:0000313" key="6">
    <source>
        <dbReference type="EMBL" id="CDX53651.1"/>
    </source>
</evidence>
<gene>
    <name evidence="6" type="ORF">MPL1032_180088</name>
</gene>
<feature type="domain" description="ATP-grasp" evidence="5">
    <location>
        <begin position="116"/>
        <end position="308"/>
    </location>
</feature>
<dbReference type="PANTHER" id="PTHR43585">
    <property type="entry name" value="FUMIPYRROLE BIOSYNTHESIS PROTEIN C"/>
    <property type="match status" value="1"/>
</dbReference>
<evidence type="ECO:0000313" key="7">
    <source>
        <dbReference type="Proteomes" id="UP000182888"/>
    </source>
</evidence>
<dbReference type="InterPro" id="IPR040570">
    <property type="entry name" value="LAL_C2"/>
</dbReference>
<evidence type="ECO:0000256" key="2">
    <source>
        <dbReference type="ARBA" id="ARBA00022741"/>
    </source>
</evidence>
<dbReference type="InterPro" id="IPR013815">
    <property type="entry name" value="ATP_grasp_subdomain_1"/>
</dbReference>
<dbReference type="PROSITE" id="PS00867">
    <property type="entry name" value="CPSASE_2"/>
    <property type="match status" value="1"/>
</dbReference>
<dbReference type="SMART" id="SM01209">
    <property type="entry name" value="GARS_A"/>
    <property type="match status" value="1"/>
</dbReference>
<evidence type="ECO:0000256" key="1">
    <source>
        <dbReference type="ARBA" id="ARBA00022598"/>
    </source>
</evidence>